<dbReference type="Proteomes" id="UP000603912">
    <property type="component" value="Unassembled WGS sequence"/>
</dbReference>
<name>A0A917I6M5_9HYPH</name>
<dbReference type="PANTHER" id="PTHR39210:SF1">
    <property type="entry name" value="HEPARIN-SULFATE LYASE"/>
    <property type="match status" value="1"/>
</dbReference>
<reference evidence="7" key="1">
    <citation type="journal article" date="2014" name="Int. J. Syst. Evol. Microbiol.">
        <title>Complete genome sequence of Corynebacterium casei LMG S-19264T (=DSM 44701T), isolated from a smear-ripened cheese.</title>
        <authorList>
            <consortium name="US DOE Joint Genome Institute (JGI-PGF)"/>
            <person name="Walter F."/>
            <person name="Albersmeier A."/>
            <person name="Kalinowski J."/>
            <person name="Ruckert C."/>
        </authorList>
    </citation>
    <scope>NUCLEOTIDE SEQUENCE</scope>
    <source>
        <strain evidence="7">CGMCC 1.12214</strain>
    </source>
</reference>
<evidence type="ECO:0000259" key="5">
    <source>
        <dbReference type="Pfam" id="PF07940"/>
    </source>
</evidence>
<sequence length="650" mass="70494">MTLDRFRWYAQRLRAMSPAEVLHRFGEQWKRARSRGYAAGWDGFDRQDGVLAFLPIFTRLRGGWPEPLPSRMQTAAAAARDGRLSLLGQMWPPTRFEPAIWAIDPVSGAPWSSPSTYCFDVDFRHAKGRGDVKFAFELSRLQALHPVAALAIQKRDPEAAAFCLGVLRSWMDGNPPFQGVNWYSGIELALRLVSVALVVAAAGEALSPEDRRRIRALVAAHGFWLARFPSRFSSANNHLVAEGLGLLVAALLAPDLAEAPHWRAEGRGILVDATGSQFHADGWGAEQSPTYTAFTLEMLALGATLLADAGDPLPPECIVRLRRAGDALRHALDHDGHAPHIGDDDEGRVLACPPDREPRYAASVLAGLAGVLDAPELSPPERDPHWRDLLFGSPPAGGAAPDGVQVFPHGGMTFASGAAAGRRTMLAFDHGPLGFLSIAAHGHADALALWLHIDGRPVIVDSGTYLYSGGGEVRAWLRSSAAHSTLVIDGRSQSLVSGAFNWRMKTDANLDERLPGDVWRIRASHGGYEKRFGFRHERQIEPDDDGHLVTDRLIGSGPDRPVAIRFHIHPALRIEIKADHAVVHDDGGPLLAIRPAAPVRIALEAGTVADPPWFSPAFNALEGGQAVVIHTTTAALRQPLRTQLRVLPVS</sequence>
<evidence type="ECO:0000256" key="4">
    <source>
        <dbReference type="ARBA" id="ARBA00023239"/>
    </source>
</evidence>
<dbReference type="Pfam" id="PF07940">
    <property type="entry name" value="Hepar_II_III_C"/>
    <property type="match status" value="1"/>
</dbReference>
<keyword evidence="4" id="KW-0456">Lyase</keyword>
<dbReference type="EMBL" id="BMES01000001">
    <property type="protein sequence ID" value="GGH18477.1"/>
    <property type="molecule type" value="Genomic_DNA"/>
</dbReference>
<keyword evidence="3" id="KW-0574">Periplasm</keyword>
<keyword evidence="8" id="KW-1185">Reference proteome</keyword>
<evidence type="ECO:0000259" key="6">
    <source>
        <dbReference type="Pfam" id="PF16889"/>
    </source>
</evidence>
<evidence type="ECO:0000256" key="3">
    <source>
        <dbReference type="ARBA" id="ARBA00022764"/>
    </source>
</evidence>
<accession>A0A917I6M5</accession>
<feature type="domain" description="Heparin-sulfate lyase N-terminal" evidence="6">
    <location>
        <begin position="119"/>
        <end position="341"/>
    </location>
</feature>
<dbReference type="PANTHER" id="PTHR39210">
    <property type="entry name" value="HEPARIN-SULFATE LYASE"/>
    <property type="match status" value="1"/>
</dbReference>
<feature type="domain" description="Heparinase II/III-like C-terminal" evidence="5">
    <location>
        <begin position="404"/>
        <end position="619"/>
    </location>
</feature>
<dbReference type="InterPro" id="IPR012480">
    <property type="entry name" value="Hepar_II_III_C"/>
</dbReference>
<evidence type="ECO:0000256" key="2">
    <source>
        <dbReference type="ARBA" id="ARBA00022729"/>
    </source>
</evidence>
<dbReference type="Gene3D" id="2.70.98.70">
    <property type="match status" value="1"/>
</dbReference>
<protein>
    <recommendedName>
        <fullName evidence="9">Heparinase II/III-like protein</fullName>
    </recommendedName>
</protein>
<gene>
    <name evidence="7" type="ORF">GCM10007036_20710</name>
</gene>
<dbReference type="RefSeq" id="WP_188517531.1">
    <property type="nucleotide sequence ID" value="NZ_BMES01000001.1"/>
</dbReference>
<dbReference type="GO" id="GO:0042597">
    <property type="term" value="C:periplasmic space"/>
    <property type="evidence" value="ECO:0007669"/>
    <property type="project" value="UniProtKB-SubCell"/>
</dbReference>
<dbReference type="SUPFAM" id="SSF48230">
    <property type="entry name" value="Chondroitin AC/alginate lyase"/>
    <property type="match status" value="1"/>
</dbReference>
<dbReference type="InterPro" id="IPR008929">
    <property type="entry name" value="Chondroitin_lyas"/>
</dbReference>
<evidence type="ECO:0008006" key="9">
    <source>
        <dbReference type="Google" id="ProtNLM"/>
    </source>
</evidence>
<comment type="subcellular location">
    <subcellularLocation>
        <location evidence="1">Periplasm</location>
    </subcellularLocation>
</comment>
<dbReference type="AlphaFoldDB" id="A0A917I6M5"/>
<dbReference type="GO" id="GO:0016829">
    <property type="term" value="F:lyase activity"/>
    <property type="evidence" value="ECO:0007669"/>
    <property type="project" value="UniProtKB-KW"/>
</dbReference>
<reference evidence="7" key="2">
    <citation type="submission" date="2020-09" db="EMBL/GenBank/DDBJ databases">
        <authorList>
            <person name="Sun Q."/>
            <person name="Zhou Y."/>
        </authorList>
    </citation>
    <scope>NUCLEOTIDE SEQUENCE</scope>
    <source>
        <strain evidence="7">CGMCC 1.12214</strain>
    </source>
</reference>
<dbReference type="InterPro" id="IPR031680">
    <property type="entry name" value="Hepar_II_III_N"/>
</dbReference>
<keyword evidence="2" id="KW-0732">Signal</keyword>
<evidence type="ECO:0000313" key="8">
    <source>
        <dbReference type="Proteomes" id="UP000603912"/>
    </source>
</evidence>
<dbReference type="Pfam" id="PF16889">
    <property type="entry name" value="Hepar_II_III_N"/>
    <property type="match status" value="1"/>
</dbReference>
<comment type="caution">
    <text evidence="7">The sequence shown here is derived from an EMBL/GenBank/DDBJ whole genome shotgun (WGS) entry which is preliminary data.</text>
</comment>
<evidence type="ECO:0000313" key="7">
    <source>
        <dbReference type="EMBL" id="GGH18477.1"/>
    </source>
</evidence>
<evidence type="ECO:0000256" key="1">
    <source>
        <dbReference type="ARBA" id="ARBA00004418"/>
    </source>
</evidence>
<proteinExistence type="predicted"/>
<dbReference type="Gene3D" id="1.50.10.100">
    <property type="entry name" value="Chondroitin AC/alginate lyase"/>
    <property type="match status" value="1"/>
</dbReference>
<organism evidence="7 8">
    <name type="scientific">Alsobacter metallidurans</name>
    <dbReference type="NCBI Taxonomy" id="340221"/>
    <lineage>
        <taxon>Bacteria</taxon>
        <taxon>Pseudomonadati</taxon>
        <taxon>Pseudomonadota</taxon>
        <taxon>Alphaproteobacteria</taxon>
        <taxon>Hyphomicrobiales</taxon>
        <taxon>Alsobacteraceae</taxon>
        <taxon>Alsobacter</taxon>
    </lineage>
</organism>